<evidence type="ECO:0000313" key="7">
    <source>
        <dbReference type="EMBL" id="CAH0723017.1"/>
    </source>
</evidence>
<dbReference type="InterPro" id="IPR036259">
    <property type="entry name" value="MFS_trans_sf"/>
</dbReference>
<dbReference type="GO" id="GO:0016020">
    <property type="term" value="C:membrane"/>
    <property type="evidence" value="ECO:0007669"/>
    <property type="project" value="UniProtKB-SubCell"/>
</dbReference>
<keyword evidence="2 5" id="KW-0812">Transmembrane</keyword>
<evidence type="ECO:0000256" key="3">
    <source>
        <dbReference type="ARBA" id="ARBA00022989"/>
    </source>
</evidence>
<dbReference type="Gene3D" id="1.20.1250.20">
    <property type="entry name" value="MFS general substrate transporter like domains"/>
    <property type="match status" value="1"/>
</dbReference>
<dbReference type="OrthoDB" id="6884957at2759"/>
<sequence>MESLTNQAADIENKNVISKNKGKEQDSLKNDFNNLLSVAGEFGLYQVLLFLSTCPFFIFGAFSYCTQLFMTEVPSNHWCRVPQLEHLTDIERRSLAIPPDESDNFGYSHCTMYAVNWSSVSEMKPNMSWPIEPCKYGWEFNKSEIPYPTISTEMEWVCEKDNYQAIAQAIFFVGSIVGGLGIGWIADHFGRLPAGILGNLIGCIAGTSSIFTRNITEFSICRFFMGMSYNTCMIMICLLVIEYTAPKYRNIAANLPVSVFFTLGMITLPWIALACENWRTLSLVTSVPMAISLLAPIVIPESPTWLLSQGRIDEAVEKVLTIGRINKKKIPRELIEKFKLSATKLDTEKSASVLKIFRRPILRMILFLVSLEFMCCTIILDGLLRSIGTLDFDFFLSFTLLSFPQFPSLLIASFTLDLTGRKWITVIMMFCCCIFSILIALVPSGWYSILCAIVAIFCVYLSYTVTLQWAAEMLPTCVRGFGSSIVQICGYIGTVISPFIAYLKVYITVLPLIIVGIIAAIGTVAALFLPETAGRNMPETFEEAEDLVKNQKFFHIPFLRKS</sequence>
<comment type="subcellular location">
    <subcellularLocation>
        <location evidence="1">Membrane</location>
        <topology evidence="1">Multi-pass membrane protein</topology>
    </subcellularLocation>
</comment>
<evidence type="ECO:0000256" key="1">
    <source>
        <dbReference type="ARBA" id="ARBA00004141"/>
    </source>
</evidence>
<feature type="transmembrane region" description="Helical" evidence="5">
    <location>
        <begin position="223"/>
        <end position="245"/>
    </location>
</feature>
<evidence type="ECO:0000256" key="2">
    <source>
        <dbReference type="ARBA" id="ARBA00022692"/>
    </source>
</evidence>
<feature type="transmembrane region" description="Helical" evidence="5">
    <location>
        <begin position="447"/>
        <end position="469"/>
    </location>
</feature>
<feature type="transmembrane region" description="Helical" evidence="5">
    <location>
        <begin position="192"/>
        <end position="211"/>
    </location>
</feature>
<keyword evidence="8" id="KW-1185">Reference proteome</keyword>
<feature type="transmembrane region" description="Helical" evidence="5">
    <location>
        <begin position="251"/>
        <end position="273"/>
    </location>
</feature>
<evidence type="ECO:0000256" key="5">
    <source>
        <dbReference type="SAM" id="Phobius"/>
    </source>
</evidence>
<gene>
    <name evidence="7" type="ORF">BINO364_LOCUS8894</name>
</gene>
<evidence type="ECO:0000313" key="8">
    <source>
        <dbReference type="Proteomes" id="UP000838878"/>
    </source>
</evidence>
<feature type="transmembrane region" description="Helical" evidence="5">
    <location>
        <begin position="509"/>
        <end position="529"/>
    </location>
</feature>
<dbReference type="AlphaFoldDB" id="A0A8J9V0J5"/>
<feature type="transmembrane region" description="Helical" evidence="5">
    <location>
        <begin position="394"/>
        <end position="416"/>
    </location>
</feature>
<name>A0A8J9V0J5_9NEOP</name>
<dbReference type="EMBL" id="OV170223">
    <property type="protein sequence ID" value="CAH0723017.1"/>
    <property type="molecule type" value="Genomic_DNA"/>
</dbReference>
<accession>A0A8J9V0J5</accession>
<proteinExistence type="predicted"/>
<evidence type="ECO:0000256" key="4">
    <source>
        <dbReference type="ARBA" id="ARBA00023136"/>
    </source>
</evidence>
<reference evidence="7" key="1">
    <citation type="submission" date="2021-12" db="EMBL/GenBank/DDBJ databases">
        <authorList>
            <person name="Martin H S."/>
        </authorList>
    </citation>
    <scope>NUCLEOTIDE SEQUENCE</scope>
</reference>
<feature type="transmembrane region" description="Helical" evidence="5">
    <location>
        <begin position="165"/>
        <end position="186"/>
    </location>
</feature>
<keyword evidence="3 5" id="KW-1133">Transmembrane helix</keyword>
<protein>
    <recommendedName>
        <fullName evidence="6">Major facilitator superfamily (MFS) profile domain-containing protein</fullName>
    </recommendedName>
</protein>
<dbReference type="Proteomes" id="UP000838878">
    <property type="component" value="Chromosome 3"/>
</dbReference>
<feature type="non-terminal residue" evidence="7">
    <location>
        <position position="562"/>
    </location>
</feature>
<dbReference type="Pfam" id="PF00083">
    <property type="entry name" value="Sugar_tr"/>
    <property type="match status" value="1"/>
</dbReference>
<feature type="domain" description="Major facilitator superfamily (MFS) profile" evidence="6">
    <location>
        <begin position="114"/>
        <end position="534"/>
    </location>
</feature>
<keyword evidence="4 5" id="KW-0472">Membrane</keyword>
<feature type="transmembrane region" description="Helical" evidence="5">
    <location>
        <begin position="481"/>
        <end position="503"/>
    </location>
</feature>
<evidence type="ECO:0000259" key="6">
    <source>
        <dbReference type="PROSITE" id="PS50850"/>
    </source>
</evidence>
<organism evidence="7 8">
    <name type="scientific">Brenthis ino</name>
    <name type="common">lesser marbled fritillary</name>
    <dbReference type="NCBI Taxonomy" id="405034"/>
    <lineage>
        <taxon>Eukaryota</taxon>
        <taxon>Metazoa</taxon>
        <taxon>Ecdysozoa</taxon>
        <taxon>Arthropoda</taxon>
        <taxon>Hexapoda</taxon>
        <taxon>Insecta</taxon>
        <taxon>Pterygota</taxon>
        <taxon>Neoptera</taxon>
        <taxon>Endopterygota</taxon>
        <taxon>Lepidoptera</taxon>
        <taxon>Glossata</taxon>
        <taxon>Ditrysia</taxon>
        <taxon>Papilionoidea</taxon>
        <taxon>Nymphalidae</taxon>
        <taxon>Heliconiinae</taxon>
        <taxon>Argynnini</taxon>
        <taxon>Brenthis</taxon>
    </lineage>
</organism>
<dbReference type="SUPFAM" id="SSF103473">
    <property type="entry name" value="MFS general substrate transporter"/>
    <property type="match status" value="1"/>
</dbReference>
<feature type="transmembrane region" description="Helical" evidence="5">
    <location>
        <begin position="42"/>
        <end position="65"/>
    </location>
</feature>
<feature type="transmembrane region" description="Helical" evidence="5">
    <location>
        <begin position="365"/>
        <end position="388"/>
    </location>
</feature>
<dbReference type="InterPro" id="IPR020846">
    <property type="entry name" value="MFS_dom"/>
</dbReference>
<feature type="transmembrane region" description="Helical" evidence="5">
    <location>
        <begin position="423"/>
        <end position="441"/>
    </location>
</feature>
<dbReference type="GO" id="GO:0022857">
    <property type="term" value="F:transmembrane transporter activity"/>
    <property type="evidence" value="ECO:0007669"/>
    <property type="project" value="InterPro"/>
</dbReference>
<dbReference type="InterPro" id="IPR005828">
    <property type="entry name" value="MFS_sugar_transport-like"/>
</dbReference>
<dbReference type="PROSITE" id="PS50850">
    <property type="entry name" value="MFS"/>
    <property type="match status" value="1"/>
</dbReference>
<dbReference type="PANTHER" id="PTHR24064">
    <property type="entry name" value="SOLUTE CARRIER FAMILY 22 MEMBER"/>
    <property type="match status" value="1"/>
</dbReference>